<evidence type="ECO:0000313" key="1">
    <source>
        <dbReference type="EMBL" id="KAI3770593.1"/>
    </source>
</evidence>
<dbReference type="Proteomes" id="UP001055879">
    <property type="component" value="Linkage Group LG01"/>
</dbReference>
<protein>
    <submittedName>
        <fullName evidence="1">Uncharacterized protein</fullName>
    </submittedName>
</protein>
<reference evidence="2" key="1">
    <citation type="journal article" date="2022" name="Mol. Ecol. Resour.">
        <title>The genomes of chicory, endive, great burdock and yacon provide insights into Asteraceae palaeo-polyploidization history and plant inulin production.</title>
        <authorList>
            <person name="Fan W."/>
            <person name="Wang S."/>
            <person name="Wang H."/>
            <person name="Wang A."/>
            <person name="Jiang F."/>
            <person name="Liu H."/>
            <person name="Zhao H."/>
            <person name="Xu D."/>
            <person name="Zhang Y."/>
        </authorList>
    </citation>
    <scope>NUCLEOTIDE SEQUENCE [LARGE SCALE GENOMIC DNA]</scope>
    <source>
        <strain evidence="2">cv. Niubang</strain>
    </source>
</reference>
<organism evidence="1 2">
    <name type="scientific">Arctium lappa</name>
    <name type="common">Greater burdock</name>
    <name type="synonym">Lappa major</name>
    <dbReference type="NCBI Taxonomy" id="4217"/>
    <lineage>
        <taxon>Eukaryota</taxon>
        <taxon>Viridiplantae</taxon>
        <taxon>Streptophyta</taxon>
        <taxon>Embryophyta</taxon>
        <taxon>Tracheophyta</taxon>
        <taxon>Spermatophyta</taxon>
        <taxon>Magnoliopsida</taxon>
        <taxon>eudicotyledons</taxon>
        <taxon>Gunneridae</taxon>
        <taxon>Pentapetalae</taxon>
        <taxon>asterids</taxon>
        <taxon>campanulids</taxon>
        <taxon>Asterales</taxon>
        <taxon>Asteraceae</taxon>
        <taxon>Carduoideae</taxon>
        <taxon>Cardueae</taxon>
        <taxon>Arctiinae</taxon>
        <taxon>Arctium</taxon>
    </lineage>
</organism>
<reference evidence="1 2" key="2">
    <citation type="journal article" date="2022" name="Mol. Ecol. Resour.">
        <title>The genomes of chicory, endive, great burdock and yacon provide insights into Asteraceae paleo-polyploidization history and plant inulin production.</title>
        <authorList>
            <person name="Fan W."/>
            <person name="Wang S."/>
            <person name="Wang H."/>
            <person name="Wang A."/>
            <person name="Jiang F."/>
            <person name="Liu H."/>
            <person name="Zhao H."/>
            <person name="Xu D."/>
            <person name="Zhang Y."/>
        </authorList>
    </citation>
    <scope>NUCLEOTIDE SEQUENCE [LARGE SCALE GENOMIC DNA]</scope>
    <source>
        <strain evidence="2">cv. Niubang</strain>
    </source>
</reference>
<comment type="caution">
    <text evidence="1">The sequence shown here is derived from an EMBL/GenBank/DDBJ whole genome shotgun (WGS) entry which is preliminary data.</text>
</comment>
<accession>A0ACB9FI42</accession>
<name>A0ACB9FI42_ARCLA</name>
<gene>
    <name evidence="1" type="ORF">L6452_01733</name>
</gene>
<sequence>MRILEARMRNGIHGFDIDGIDIDGLGSEGIDSNGIDNDGIGSEGIRNEEIDNNGIDNDGIGSNENIVTTVDGYCMVFDSGLGKVNCGGGRIDDQPIKFPL</sequence>
<dbReference type="EMBL" id="CM042047">
    <property type="protein sequence ID" value="KAI3770593.1"/>
    <property type="molecule type" value="Genomic_DNA"/>
</dbReference>
<proteinExistence type="predicted"/>
<evidence type="ECO:0000313" key="2">
    <source>
        <dbReference type="Proteomes" id="UP001055879"/>
    </source>
</evidence>
<keyword evidence="2" id="KW-1185">Reference proteome</keyword>